<name>A0AAN8RKY9_9PEZI</name>
<dbReference type="AlphaFoldDB" id="A0AAN8RKY9"/>
<evidence type="ECO:0000256" key="1">
    <source>
        <dbReference type="SAM" id="MobiDB-lite"/>
    </source>
</evidence>
<dbReference type="Proteomes" id="UP001313282">
    <property type="component" value="Unassembled WGS sequence"/>
</dbReference>
<feature type="region of interest" description="Disordered" evidence="1">
    <location>
        <begin position="352"/>
        <end position="375"/>
    </location>
</feature>
<evidence type="ECO:0000313" key="3">
    <source>
        <dbReference type="Proteomes" id="UP001313282"/>
    </source>
</evidence>
<comment type="caution">
    <text evidence="2">The sequence shown here is derived from an EMBL/GenBank/DDBJ whole genome shotgun (WGS) entry which is preliminary data.</text>
</comment>
<reference evidence="2 3" key="1">
    <citation type="submission" date="2019-10" db="EMBL/GenBank/DDBJ databases">
        <authorList>
            <person name="Palmer J.M."/>
        </authorList>
    </citation>
    <scope>NUCLEOTIDE SEQUENCE [LARGE SCALE GENOMIC DNA]</scope>
    <source>
        <strain evidence="2 3">TWF718</strain>
    </source>
</reference>
<evidence type="ECO:0000313" key="2">
    <source>
        <dbReference type="EMBL" id="KAK6351233.1"/>
    </source>
</evidence>
<dbReference type="EMBL" id="JAVHNR010000002">
    <property type="protein sequence ID" value="KAK6351233.1"/>
    <property type="molecule type" value="Genomic_DNA"/>
</dbReference>
<protein>
    <submittedName>
        <fullName evidence="2">Uncharacterized protein</fullName>
    </submittedName>
</protein>
<gene>
    <name evidence="2" type="ORF">TWF718_004403</name>
</gene>
<proteinExistence type="predicted"/>
<accession>A0AAN8RKY9</accession>
<feature type="compositionally biased region" description="Polar residues" evidence="1">
    <location>
        <begin position="357"/>
        <end position="367"/>
    </location>
</feature>
<organism evidence="2 3">
    <name type="scientific">Orbilia javanica</name>
    <dbReference type="NCBI Taxonomy" id="47235"/>
    <lineage>
        <taxon>Eukaryota</taxon>
        <taxon>Fungi</taxon>
        <taxon>Dikarya</taxon>
        <taxon>Ascomycota</taxon>
        <taxon>Pezizomycotina</taxon>
        <taxon>Orbiliomycetes</taxon>
        <taxon>Orbiliales</taxon>
        <taxon>Orbiliaceae</taxon>
        <taxon>Orbilia</taxon>
    </lineage>
</organism>
<keyword evidence="3" id="KW-1185">Reference proteome</keyword>
<sequence length="508" mass="57593">MSPKKSILEVFPVEIIILIARYMPYGARDNFSRCSVLCYQLCFSLRFRPNITLTPDSISLFKDGGICEPVRRSIRSIRFLSPHFLDPKIRRQNHIVNFADFPDYSFEFFITQIRTFTSFVDLFPNIHELYIYYHVPLASEFNLYSAILKRICMTGSSTRNTLRRLEIQFHKNPAPNIDGPFGSILRGIVTAIYWLFSWDKSTASPAPVSYQDLYSALSSGNRAFLGKEIKEGDLKEFGPKLPSLRTATIWAHRPTNLLDEDNIGIFERSRFYSASLATAPKLDTLYVKNEVLRDFRDKVDVCQIVQLGEKLGVKFCDQVSLIEYLGVIHARPEIPDDQISLLFDTRSRPDPTYSLDLETSQMTTDHGSSARSLSDQSDSLNDIEFKKLGRSISPKQLKTVVDGLAGIKPGRLPTPIIEVEGVRFQQEGYYGLFRTFLSTQRTGKGGRGGLKVKGSAAPAPYVGSQRRYTDPDYIENPAAYICRVVIIYGLIVVLSKVVSIRLETYMMV</sequence>